<reference evidence="1" key="2">
    <citation type="submission" date="2020-06" db="EMBL/GenBank/DDBJ databases">
        <title>Helianthus annuus Genome sequencing and assembly Release 2.</title>
        <authorList>
            <person name="Gouzy J."/>
            <person name="Langlade N."/>
            <person name="Munos S."/>
        </authorList>
    </citation>
    <scope>NUCLEOTIDE SEQUENCE</scope>
    <source>
        <tissue evidence="1">Leaves</tissue>
    </source>
</reference>
<gene>
    <name evidence="1" type="ORF">HanXRQr2_Chr02g0056561</name>
</gene>
<dbReference type="Gramene" id="mRNA:HanXRQr2_Chr02g0056561">
    <property type="protein sequence ID" value="mRNA:HanXRQr2_Chr02g0056561"/>
    <property type="gene ID" value="HanXRQr2_Chr02g0056561"/>
</dbReference>
<dbReference type="EMBL" id="MNCJ02000317">
    <property type="protein sequence ID" value="KAF5817738.1"/>
    <property type="molecule type" value="Genomic_DNA"/>
</dbReference>
<dbReference type="AlphaFoldDB" id="A0A9K3JLN3"/>
<dbReference type="Proteomes" id="UP000215914">
    <property type="component" value="Unassembled WGS sequence"/>
</dbReference>
<evidence type="ECO:0000313" key="2">
    <source>
        <dbReference type="Proteomes" id="UP000215914"/>
    </source>
</evidence>
<name>A0A9K3JLN3_HELAN</name>
<organism evidence="1 2">
    <name type="scientific">Helianthus annuus</name>
    <name type="common">Common sunflower</name>
    <dbReference type="NCBI Taxonomy" id="4232"/>
    <lineage>
        <taxon>Eukaryota</taxon>
        <taxon>Viridiplantae</taxon>
        <taxon>Streptophyta</taxon>
        <taxon>Embryophyta</taxon>
        <taxon>Tracheophyta</taxon>
        <taxon>Spermatophyta</taxon>
        <taxon>Magnoliopsida</taxon>
        <taxon>eudicotyledons</taxon>
        <taxon>Gunneridae</taxon>
        <taxon>Pentapetalae</taxon>
        <taxon>asterids</taxon>
        <taxon>campanulids</taxon>
        <taxon>Asterales</taxon>
        <taxon>Asteraceae</taxon>
        <taxon>Asteroideae</taxon>
        <taxon>Heliantheae alliance</taxon>
        <taxon>Heliantheae</taxon>
        <taxon>Helianthus</taxon>
    </lineage>
</organism>
<proteinExistence type="predicted"/>
<keyword evidence="2" id="KW-1185">Reference proteome</keyword>
<evidence type="ECO:0000313" key="1">
    <source>
        <dbReference type="EMBL" id="KAF5817738.1"/>
    </source>
</evidence>
<sequence length="142" mass="16055">MISNGFCAQGYKGEKDKLGKCEQVLEVLNFSKDLSSLEPAEKVINLVGNFHKFYNIIESKMPFSSLRFGQFCDFRPKVCFFVSGSKRFKIMSFSSGSLSPSIFSVKSGVFPSFFFNLKSNSVFFTLCKKTEYLSKIHNCPLS</sequence>
<protein>
    <submittedName>
        <fullName evidence="1">Uncharacterized protein</fullName>
    </submittedName>
</protein>
<comment type="caution">
    <text evidence="1">The sequence shown here is derived from an EMBL/GenBank/DDBJ whole genome shotgun (WGS) entry which is preliminary data.</text>
</comment>
<reference evidence="1" key="1">
    <citation type="journal article" date="2017" name="Nature">
        <title>The sunflower genome provides insights into oil metabolism, flowering and Asterid evolution.</title>
        <authorList>
            <person name="Badouin H."/>
            <person name="Gouzy J."/>
            <person name="Grassa C.J."/>
            <person name="Murat F."/>
            <person name="Staton S.E."/>
            <person name="Cottret L."/>
            <person name="Lelandais-Briere C."/>
            <person name="Owens G.L."/>
            <person name="Carrere S."/>
            <person name="Mayjonade B."/>
            <person name="Legrand L."/>
            <person name="Gill N."/>
            <person name="Kane N.C."/>
            <person name="Bowers J.E."/>
            <person name="Hubner S."/>
            <person name="Bellec A."/>
            <person name="Berard A."/>
            <person name="Berges H."/>
            <person name="Blanchet N."/>
            <person name="Boniface M.C."/>
            <person name="Brunel D."/>
            <person name="Catrice O."/>
            <person name="Chaidir N."/>
            <person name="Claudel C."/>
            <person name="Donnadieu C."/>
            <person name="Faraut T."/>
            <person name="Fievet G."/>
            <person name="Helmstetter N."/>
            <person name="King M."/>
            <person name="Knapp S.J."/>
            <person name="Lai Z."/>
            <person name="Le Paslier M.C."/>
            <person name="Lippi Y."/>
            <person name="Lorenzon L."/>
            <person name="Mandel J.R."/>
            <person name="Marage G."/>
            <person name="Marchand G."/>
            <person name="Marquand E."/>
            <person name="Bret-Mestries E."/>
            <person name="Morien E."/>
            <person name="Nambeesan S."/>
            <person name="Nguyen T."/>
            <person name="Pegot-Espagnet P."/>
            <person name="Pouilly N."/>
            <person name="Raftis F."/>
            <person name="Sallet E."/>
            <person name="Schiex T."/>
            <person name="Thomas J."/>
            <person name="Vandecasteele C."/>
            <person name="Vares D."/>
            <person name="Vear F."/>
            <person name="Vautrin S."/>
            <person name="Crespi M."/>
            <person name="Mangin B."/>
            <person name="Burke J.M."/>
            <person name="Salse J."/>
            <person name="Munos S."/>
            <person name="Vincourt P."/>
            <person name="Rieseberg L.H."/>
            <person name="Langlade N.B."/>
        </authorList>
    </citation>
    <scope>NUCLEOTIDE SEQUENCE</scope>
    <source>
        <tissue evidence="1">Leaves</tissue>
    </source>
</reference>
<accession>A0A9K3JLN3</accession>